<dbReference type="Gene3D" id="1.10.287.130">
    <property type="match status" value="1"/>
</dbReference>
<dbReference type="EC" id="2.7.13.3" evidence="2"/>
<reference evidence="11 12" key="1">
    <citation type="submission" date="2021-03" db="EMBL/GenBank/DDBJ databases">
        <authorList>
            <person name="Grouzdev D.S."/>
        </authorList>
    </citation>
    <scope>NUCLEOTIDE SEQUENCE [LARGE SCALE GENOMIC DNA]</scope>
    <source>
        <strain evidence="11 12">M50-1</strain>
    </source>
</reference>
<evidence type="ECO:0000259" key="9">
    <source>
        <dbReference type="PROSITE" id="PS50112"/>
    </source>
</evidence>
<dbReference type="PROSITE" id="PS50112">
    <property type="entry name" value="PAS"/>
    <property type="match status" value="2"/>
</dbReference>
<proteinExistence type="predicted"/>
<dbReference type="InterPro" id="IPR013655">
    <property type="entry name" value="PAS_fold_3"/>
</dbReference>
<keyword evidence="4" id="KW-0808">Transferase</keyword>
<dbReference type="InterPro" id="IPR001610">
    <property type="entry name" value="PAC"/>
</dbReference>
<dbReference type="Proteomes" id="UP001193081">
    <property type="component" value="Unassembled WGS sequence"/>
</dbReference>
<dbReference type="PROSITE" id="PS50113">
    <property type="entry name" value="PAC"/>
    <property type="match status" value="2"/>
</dbReference>
<feature type="domain" description="PAS" evidence="9">
    <location>
        <begin position="15"/>
        <end position="85"/>
    </location>
</feature>
<dbReference type="InterPro" id="IPR036097">
    <property type="entry name" value="HisK_dim/P_sf"/>
</dbReference>
<dbReference type="NCBIfam" id="TIGR00229">
    <property type="entry name" value="sensory_box"/>
    <property type="match status" value="2"/>
</dbReference>
<comment type="catalytic activity">
    <reaction evidence="1">
        <text>ATP + protein L-histidine = ADP + protein N-phospho-L-histidine.</text>
        <dbReference type="EC" id="2.7.13.3"/>
    </reaction>
</comment>
<dbReference type="InterPro" id="IPR035965">
    <property type="entry name" value="PAS-like_dom_sf"/>
</dbReference>
<dbReference type="PANTHER" id="PTHR43047">
    <property type="entry name" value="TWO-COMPONENT HISTIDINE PROTEIN KINASE"/>
    <property type="match status" value="1"/>
</dbReference>
<dbReference type="InterPro" id="IPR000700">
    <property type="entry name" value="PAS-assoc_C"/>
</dbReference>
<dbReference type="EMBL" id="SIJK02000006">
    <property type="protein sequence ID" value="MBP1465152.1"/>
    <property type="molecule type" value="Genomic_DNA"/>
</dbReference>
<evidence type="ECO:0000259" key="10">
    <source>
        <dbReference type="PROSITE" id="PS50113"/>
    </source>
</evidence>
<keyword evidence="6" id="KW-0902">Two-component regulatory system</keyword>
<dbReference type="Pfam" id="PF02518">
    <property type="entry name" value="HATPase_c"/>
    <property type="match status" value="1"/>
</dbReference>
<evidence type="ECO:0000256" key="2">
    <source>
        <dbReference type="ARBA" id="ARBA00012438"/>
    </source>
</evidence>
<feature type="coiled-coil region" evidence="7">
    <location>
        <begin position="132"/>
        <end position="191"/>
    </location>
</feature>
<organism evidence="11 12">
    <name type="scientific">Candidatus Chloroploca mongolica</name>
    <dbReference type="NCBI Taxonomy" id="2528176"/>
    <lineage>
        <taxon>Bacteria</taxon>
        <taxon>Bacillati</taxon>
        <taxon>Chloroflexota</taxon>
        <taxon>Chloroflexia</taxon>
        <taxon>Chloroflexales</taxon>
        <taxon>Chloroflexineae</taxon>
        <taxon>Oscillochloridaceae</taxon>
        <taxon>Candidatus Chloroploca</taxon>
    </lineage>
</organism>
<dbReference type="CDD" id="cd00082">
    <property type="entry name" value="HisKA"/>
    <property type="match status" value="1"/>
</dbReference>
<dbReference type="InterPro" id="IPR036890">
    <property type="entry name" value="HATPase_C_sf"/>
</dbReference>
<dbReference type="SMART" id="SM00086">
    <property type="entry name" value="PAC"/>
    <property type="match status" value="2"/>
</dbReference>
<dbReference type="RefSeq" id="WP_135477197.1">
    <property type="nucleotide sequence ID" value="NZ_SIJK02000006.1"/>
</dbReference>
<dbReference type="CDD" id="cd16922">
    <property type="entry name" value="HATPase_EvgS-ArcB-TorS-like"/>
    <property type="match status" value="1"/>
</dbReference>
<evidence type="ECO:0000256" key="3">
    <source>
        <dbReference type="ARBA" id="ARBA00022553"/>
    </source>
</evidence>
<dbReference type="SMART" id="SM00388">
    <property type="entry name" value="HisKA"/>
    <property type="match status" value="1"/>
</dbReference>
<dbReference type="PANTHER" id="PTHR43047:SF63">
    <property type="entry name" value="HISTIDINE KINASE"/>
    <property type="match status" value="1"/>
</dbReference>
<name>A0ABS4D6T4_9CHLR</name>
<dbReference type="SUPFAM" id="SSF55874">
    <property type="entry name" value="ATPase domain of HSP90 chaperone/DNA topoisomerase II/histidine kinase"/>
    <property type="match status" value="1"/>
</dbReference>
<dbReference type="Pfam" id="PF08447">
    <property type="entry name" value="PAS_3"/>
    <property type="match status" value="2"/>
</dbReference>
<keyword evidence="12" id="KW-1185">Reference proteome</keyword>
<dbReference type="InterPro" id="IPR003594">
    <property type="entry name" value="HATPase_dom"/>
</dbReference>
<dbReference type="PRINTS" id="PR00344">
    <property type="entry name" value="BCTRLSENSOR"/>
</dbReference>
<gene>
    <name evidence="11" type="ORF">EYB53_005480</name>
</gene>
<dbReference type="InterPro" id="IPR004358">
    <property type="entry name" value="Sig_transdc_His_kin-like_C"/>
</dbReference>
<dbReference type="SUPFAM" id="SSF55785">
    <property type="entry name" value="PYP-like sensor domain (PAS domain)"/>
    <property type="match status" value="2"/>
</dbReference>
<protein>
    <recommendedName>
        <fullName evidence="2">histidine kinase</fullName>
        <ecNumber evidence="2">2.7.13.3</ecNumber>
    </recommendedName>
</protein>
<dbReference type="SMART" id="SM00387">
    <property type="entry name" value="HATPase_c"/>
    <property type="match status" value="1"/>
</dbReference>
<dbReference type="SMART" id="SM00091">
    <property type="entry name" value="PAS"/>
    <property type="match status" value="2"/>
</dbReference>
<dbReference type="CDD" id="cd00130">
    <property type="entry name" value="PAS"/>
    <property type="match status" value="2"/>
</dbReference>
<dbReference type="SUPFAM" id="SSF47384">
    <property type="entry name" value="Homodimeric domain of signal transducing histidine kinase"/>
    <property type="match status" value="1"/>
</dbReference>
<evidence type="ECO:0000256" key="5">
    <source>
        <dbReference type="ARBA" id="ARBA00022777"/>
    </source>
</evidence>
<evidence type="ECO:0000313" key="11">
    <source>
        <dbReference type="EMBL" id="MBP1465152.1"/>
    </source>
</evidence>
<evidence type="ECO:0000256" key="7">
    <source>
        <dbReference type="SAM" id="Coils"/>
    </source>
</evidence>
<sequence>MLPSEKQLLDELRASEERFRASFEQAAVGMSHIRYDGAIMRVNQRYCDIVGYTKDELSRLTLHDIVYPDDNEVDGVLARKLLSGELRTYTIERRLYHKNGAIIWVKVTVSPIYDIDGQIIEVLGIIEDITARKAAEEALRELNATLEQRVAERTHELSVANERLQAEIIVRTQVEQVLRESEERYRRLAENAPDIVYRVDLQPQPQITYISPAIKELTGYSVEEFYASPLLVSDILFPEDRAMLTQSIADPTLLIGPFELRGQHCDGSPLWFEVQSTLLRDDNGTLVAIEGIARNITERKRTAEQLRQSRDELLIMNQELDRANRTKDEFLAHLSHELRTPLNGILGQVELLRAQLYGPLNAWQKRAIQDLEGNGRDLQTLISDLLDLTRIEAGTLELQFGLLEVYELCVACVRVVAEAARARQVQVQLELDPAMTELYGDHRRIKQMLINLLSNAVKFSHAGGVVRLELRGNAEQGRALFHIVDTGIGIAEADLPRLFQPFVQIDSGLRRHYGGIGLGLVLASRLAKLHNGDLTVTSSLGQGSRFTLSLPWQPY</sequence>
<evidence type="ECO:0000256" key="6">
    <source>
        <dbReference type="ARBA" id="ARBA00023012"/>
    </source>
</evidence>
<keyword evidence="7" id="KW-0175">Coiled coil</keyword>
<dbReference type="InterPro" id="IPR003661">
    <property type="entry name" value="HisK_dim/P_dom"/>
</dbReference>
<evidence type="ECO:0000313" key="12">
    <source>
        <dbReference type="Proteomes" id="UP001193081"/>
    </source>
</evidence>
<evidence type="ECO:0000256" key="4">
    <source>
        <dbReference type="ARBA" id="ARBA00022679"/>
    </source>
</evidence>
<keyword evidence="3" id="KW-0597">Phosphoprotein</keyword>
<dbReference type="Gene3D" id="3.30.450.20">
    <property type="entry name" value="PAS domain"/>
    <property type="match status" value="2"/>
</dbReference>
<feature type="domain" description="PAC" evidence="10">
    <location>
        <begin position="256"/>
        <end position="308"/>
    </location>
</feature>
<evidence type="ECO:0000256" key="1">
    <source>
        <dbReference type="ARBA" id="ARBA00000085"/>
    </source>
</evidence>
<dbReference type="Pfam" id="PF00512">
    <property type="entry name" value="HisKA"/>
    <property type="match status" value="1"/>
</dbReference>
<evidence type="ECO:0000259" key="8">
    <source>
        <dbReference type="PROSITE" id="PS50109"/>
    </source>
</evidence>
<feature type="domain" description="PAC" evidence="10">
    <location>
        <begin position="89"/>
        <end position="141"/>
    </location>
</feature>
<dbReference type="Gene3D" id="3.30.565.10">
    <property type="entry name" value="Histidine kinase-like ATPase, C-terminal domain"/>
    <property type="match status" value="1"/>
</dbReference>
<feature type="domain" description="Histidine kinase" evidence="8">
    <location>
        <begin position="333"/>
        <end position="554"/>
    </location>
</feature>
<comment type="caution">
    <text evidence="11">The sequence shown here is derived from an EMBL/GenBank/DDBJ whole genome shotgun (WGS) entry which is preliminary data.</text>
</comment>
<keyword evidence="5" id="KW-0418">Kinase</keyword>
<dbReference type="InterPro" id="IPR005467">
    <property type="entry name" value="His_kinase_dom"/>
</dbReference>
<accession>A0ABS4D6T4</accession>
<dbReference type="InterPro" id="IPR000014">
    <property type="entry name" value="PAS"/>
</dbReference>
<dbReference type="PROSITE" id="PS50109">
    <property type="entry name" value="HIS_KIN"/>
    <property type="match status" value="1"/>
</dbReference>
<feature type="domain" description="PAS" evidence="9">
    <location>
        <begin position="181"/>
        <end position="248"/>
    </location>
</feature>